<dbReference type="Gene3D" id="3.80.10.10">
    <property type="entry name" value="Ribonuclease Inhibitor"/>
    <property type="match status" value="1"/>
</dbReference>
<name>A0AAD3D426_9STRA</name>
<proteinExistence type="predicted"/>
<accession>A0AAD3D426</accession>
<dbReference type="EMBL" id="BLLK01000057">
    <property type="protein sequence ID" value="GFH57142.1"/>
    <property type="molecule type" value="Genomic_DNA"/>
</dbReference>
<dbReference type="PANTHER" id="PTHR45661:SF3">
    <property type="entry name" value="IG-LIKE DOMAIN-CONTAINING PROTEIN"/>
    <property type="match status" value="1"/>
</dbReference>
<dbReference type="Proteomes" id="UP001054902">
    <property type="component" value="Unassembled WGS sequence"/>
</dbReference>
<protein>
    <submittedName>
        <fullName evidence="1">DUF4132 domain-containing protein</fullName>
    </submittedName>
</protein>
<dbReference type="InterPro" id="IPR032675">
    <property type="entry name" value="LRR_dom_sf"/>
</dbReference>
<reference evidence="1 2" key="1">
    <citation type="journal article" date="2021" name="Sci. Rep.">
        <title>The genome of the diatom Chaetoceros tenuissimus carries an ancient integrated fragment of an extant virus.</title>
        <authorList>
            <person name="Hongo Y."/>
            <person name="Kimura K."/>
            <person name="Takaki Y."/>
            <person name="Yoshida Y."/>
            <person name="Baba S."/>
            <person name="Kobayashi G."/>
            <person name="Nagasaki K."/>
            <person name="Hano T."/>
            <person name="Tomaru Y."/>
        </authorList>
    </citation>
    <scope>NUCLEOTIDE SEQUENCE [LARGE SCALE GENOMIC DNA]</scope>
    <source>
        <strain evidence="1 2">NIES-3715</strain>
    </source>
</reference>
<dbReference type="AlphaFoldDB" id="A0AAD3D426"/>
<organism evidence="1 2">
    <name type="scientific">Chaetoceros tenuissimus</name>
    <dbReference type="NCBI Taxonomy" id="426638"/>
    <lineage>
        <taxon>Eukaryota</taxon>
        <taxon>Sar</taxon>
        <taxon>Stramenopiles</taxon>
        <taxon>Ochrophyta</taxon>
        <taxon>Bacillariophyta</taxon>
        <taxon>Coscinodiscophyceae</taxon>
        <taxon>Chaetocerotophycidae</taxon>
        <taxon>Chaetocerotales</taxon>
        <taxon>Chaetocerotaceae</taxon>
        <taxon>Chaetoceros</taxon>
    </lineage>
</organism>
<evidence type="ECO:0000313" key="2">
    <source>
        <dbReference type="Proteomes" id="UP001054902"/>
    </source>
</evidence>
<dbReference type="InterPro" id="IPR053139">
    <property type="entry name" value="Surface_bspA-like"/>
</dbReference>
<dbReference type="Pfam" id="PF13306">
    <property type="entry name" value="LRR_5"/>
    <property type="match status" value="1"/>
</dbReference>
<comment type="caution">
    <text evidence="1">The sequence shown here is derived from an EMBL/GenBank/DDBJ whole genome shotgun (WGS) entry which is preliminary data.</text>
</comment>
<dbReference type="InterPro" id="IPR026906">
    <property type="entry name" value="LRR_5"/>
</dbReference>
<gene>
    <name evidence="1" type="ORF">CTEN210_13618</name>
</gene>
<dbReference type="SUPFAM" id="SSF52058">
    <property type="entry name" value="L domain-like"/>
    <property type="match status" value="1"/>
</dbReference>
<keyword evidence="2" id="KW-1185">Reference proteome</keyword>
<sequence length="271" mass="31019">MKLQISTEEWQEIERMGPGVREYKGLKTLFYNGERLWDGINDVCLVHSKEERDSWQAIIVLPGVEVIPSSTFTECKNVKTVIMTDSINMVGHCAFEKCKSLVFIKFSRNLGCIGWSAFKLCISLKSIFIPSSCREIIDFAFASCIKLRILSIPQHTQLAVGVFHGAAFTTKSPFEIDSNGFYDLFIDGSMKEWIRSINNEEKYTLHRLCCSHVLEMNDIQTFVEREGLRTMTVKNSIGVTPSEYLEANPYLKVKVKQIINYFILRKMGELV</sequence>
<dbReference type="PANTHER" id="PTHR45661">
    <property type="entry name" value="SURFACE ANTIGEN"/>
    <property type="match status" value="1"/>
</dbReference>
<evidence type="ECO:0000313" key="1">
    <source>
        <dbReference type="EMBL" id="GFH57142.1"/>
    </source>
</evidence>